<accession>A0A699Q1M9</accession>
<feature type="non-terminal residue" evidence="2">
    <location>
        <position position="1"/>
    </location>
</feature>
<evidence type="ECO:0000256" key="1">
    <source>
        <dbReference type="SAM" id="MobiDB-lite"/>
    </source>
</evidence>
<proteinExistence type="predicted"/>
<dbReference type="EMBL" id="BKCJ010974419">
    <property type="protein sequence ID" value="GFC57637.1"/>
    <property type="molecule type" value="Genomic_DNA"/>
</dbReference>
<feature type="compositionally biased region" description="Acidic residues" evidence="1">
    <location>
        <begin position="103"/>
        <end position="126"/>
    </location>
</feature>
<comment type="caution">
    <text evidence="2">The sequence shown here is derived from an EMBL/GenBank/DDBJ whole genome shotgun (WGS) entry which is preliminary data.</text>
</comment>
<reference evidence="2" key="1">
    <citation type="journal article" date="2019" name="Sci. Rep.">
        <title>Draft genome of Tanacetum cinerariifolium, the natural source of mosquito coil.</title>
        <authorList>
            <person name="Yamashiro T."/>
            <person name="Shiraishi A."/>
            <person name="Satake H."/>
            <person name="Nakayama K."/>
        </authorList>
    </citation>
    <scope>NUCLEOTIDE SEQUENCE</scope>
</reference>
<feature type="region of interest" description="Disordered" evidence="1">
    <location>
        <begin position="87"/>
        <end position="146"/>
    </location>
</feature>
<organism evidence="2">
    <name type="scientific">Tanacetum cinerariifolium</name>
    <name type="common">Dalmatian daisy</name>
    <name type="synonym">Chrysanthemum cinerariifolium</name>
    <dbReference type="NCBI Taxonomy" id="118510"/>
    <lineage>
        <taxon>Eukaryota</taxon>
        <taxon>Viridiplantae</taxon>
        <taxon>Streptophyta</taxon>
        <taxon>Embryophyta</taxon>
        <taxon>Tracheophyta</taxon>
        <taxon>Spermatophyta</taxon>
        <taxon>Magnoliopsida</taxon>
        <taxon>eudicotyledons</taxon>
        <taxon>Gunneridae</taxon>
        <taxon>Pentapetalae</taxon>
        <taxon>asterids</taxon>
        <taxon>campanulids</taxon>
        <taxon>Asterales</taxon>
        <taxon>Asteraceae</taxon>
        <taxon>Asteroideae</taxon>
        <taxon>Anthemideae</taxon>
        <taxon>Anthemidinae</taxon>
        <taxon>Tanacetum</taxon>
    </lineage>
</organism>
<sequence length="146" mass="16422">LTSLEMKETKAYNTYIVSPEEPTKKSKRVKRPAKKSFKALAGGVVIRETLEMPLFKKKEKMTVEKRKGIDLLSKVALTEEAHATKIKPSVTNEGTSVKLEVPDVTEEESFESEAESWLKDEDDNNNEQDSRSEGSDQDKDNGDDNT</sequence>
<evidence type="ECO:0000313" key="2">
    <source>
        <dbReference type="EMBL" id="GFC57637.1"/>
    </source>
</evidence>
<gene>
    <name evidence="2" type="ORF">Tci_829607</name>
</gene>
<name>A0A699Q1M9_TANCI</name>
<feature type="compositionally biased region" description="Basic and acidic residues" evidence="1">
    <location>
        <begin position="128"/>
        <end position="146"/>
    </location>
</feature>
<protein>
    <submittedName>
        <fullName evidence="2">Uncharacterized protein</fullName>
    </submittedName>
</protein>
<dbReference type="AlphaFoldDB" id="A0A699Q1M9"/>